<comment type="caution">
    <text evidence="8">The sequence shown here is derived from an EMBL/GenBank/DDBJ whole genome shotgun (WGS) entry which is preliminary data.</text>
</comment>
<evidence type="ECO:0000256" key="6">
    <source>
        <dbReference type="ARBA" id="ARBA00033409"/>
    </source>
</evidence>
<dbReference type="AlphaFoldDB" id="A0A1J5SZK9"/>
<dbReference type="InterPro" id="IPR012340">
    <property type="entry name" value="NA-bd_OB-fold"/>
</dbReference>
<organism evidence="8">
    <name type="scientific">mine drainage metagenome</name>
    <dbReference type="NCBI Taxonomy" id="410659"/>
    <lineage>
        <taxon>unclassified sequences</taxon>
        <taxon>metagenomes</taxon>
        <taxon>ecological metagenomes</taxon>
    </lineage>
</organism>
<dbReference type="InterPro" id="IPR037278">
    <property type="entry name" value="ARFGAP/RecO"/>
</dbReference>
<keyword evidence="3" id="KW-0227">DNA damage</keyword>
<dbReference type="GO" id="GO:0006310">
    <property type="term" value="P:DNA recombination"/>
    <property type="evidence" value="ECO:0007669"/>
    <property type="project" value="UniProtKB-KW"/>
</dbReference>
<comment type="similarity">
    <text evidence="1">Belongs to the RecO family.</text>
</comment>
<feature type="domain" description="DNA replication/recombination mediator RecO N-terminal" evidence="7">
    <location>
        <begin position="1"/>
        <end position="79"/>
    </location>
</feature>
<dbReference type="InterPro" id="IPR003717">
    <property type="entry name" value="RecO"/>
</dbReference>
<dbReference type="NCBIfam" id="TIGR00613">
    <property type="entry name" value="reco"/>
    <property type="match status" value="1"/>
</dbReference>
<evidence type="ECO:0000256" key="3">
    <source>
        <dbReference type="ARBA" id="ARBA00022763"/>
    </source>
</evidence>
<dbReference type="InterPro" id="IPR042242">
    <property type="entry name" value="RecO_C"/>
</dbReference>
<dbReference type="SUPFAM" id="SSF50249">
    <property type="entry name" value="Nucleic acid-binding proteins"/>
    <property type="match status" value="1"/>
</dbReference>
<dbReference type="EMBL" id="MLJW01000050">
    <property type="protein sequence ID" value="OIR05414.1"/>
    <property type="molecule type" value="Genomic_DNA"/>
</dbReference>
<dbReference type="PANTHER" id="PTHR33991">
    <property type="entry name" value="DNA REPAIR PROTEIN RECO"/>
    <property type="match status" value="1"/>
</dbReference>
<dbReference type="Pfam" id="PF11967">
    <property type="entry name" value="RecO_N"/>
    <property type="match status" value="1"/>
</dbReference>
<dbReference type="PANTHER" id="PTHR33991:SF1">
    <property type="entry name" value="DNA REPAIR PROTEIN RECO"/>
    <property type="match status" value="1"/>
</dbReference>
<dbReference type="Gene3D" id="2.40.50.140">
    <property type="entry name" value="Nucleic acid-binding proteins"/>
    <property type="match status" value="1"/>
</dbReference>
<dbReference type="Pfam" id="PF02565">
    <property type="entry name" value="RecO_C"/>
    <property type="match status" value="1"/>
</dbReference>
<evidence type="ECO:0000256" key="5">
    <source>
        <dbReference type="ARBA" id="ARBA00023204"/>
    </source>
</evidence>
<evidence type="ECO:0000256" key="2">
    <source>
        <dbReference type="ARBA" id="ARBA00021310"/>
    </source>
</evidence>
<evidence type="ECO:0000313" key="8">
    <source>
        <dbReference type="EMBL" id="OIR05414.1"/>
    </source>
</evidence>
<dbReference type="GO" id="GO:0043590">
    <property type="term" value="C:bacterial nucleoid"/>
    <property type="evidence" value="ECO:0007669"/>
    <property type="project" value="TreeGrafter"/>
</dbReference>
<evidence type="ECO:0000256" key="1">
    <source>
        <dbReference type="ARBA" id="ARBA00007452"/>
    </source>
</evidence>
<name>A0A1J5SZK9_9ZZZZ</name>
<keyword evidence="4" id="KW-0233">DNA recombination</keyword>
<reference evidence="8" key="1">
    <citation type="submission" date="2016-10" db="EMBL/GenBank/DDBJ databases">
        <title>Sequence of Gallionella enrichment culture.</title>
        <authorList>
            <person name="Poehlein A."/>
            <person name="Muehling M."/>
            <person name="Daniel R."/>
        </authorList>
    </citation>
    <scope>NUCLEOTIDE SEQUENCE</scope>
</reference>
<protein>
    <recommendedName>
        <fullName evidence="2">DNA repair protein RecO</fullName>
    </recommendedName>
    <alternativeName>
        <fullName evidence="6">Recombination protein O</fullName>
    </alternativeName>
</protein>
<sequence>MLHKTKGIILRTVKYGETSIITTVYTELFGVQSYIVKGVRQSSKTSQGKANYFQPAMLLDMEVYHNELKQMQFIKEYQCSYLYEKILFDVVRNAVAMYVIELLQHSLKQPEANPELFYLIEDTLKEIDKGSETFVANLPLYFTLHLGSELGFQIQGEYSEYKPVLDLQQGFFTDAVPPHPYFLENDDAKITSQILNIKQYKDLENISLNRNIRRQLLVAYQQYMSLHISDFGEMRSLAVLQEILS</sequence>
<dbReference type="GO" id="GO:0006302">
    <property type="term" value="P:double-strand break repair"/>
    <property type="evidence" value="ECO:0007669"/>
    <property type="project" value="TreeGrafter"/>
</dbReference>
<proteinExistence type="inferred from homology"/>
<gene>
    <name evidence="8" type="primary">recO_5</name>
    <name evidence="8" type="ORF">GALL_124650</name>
</gene>
<dbReference type="InterPro" id="IPR022572">
    <property type="entry name" value="DNA_rep/recomb_RecO_N"/>
</dbReference>
<dbReference type="SUPFAM" id="SSF57863">
    <property type="entry name" value="ArfGap/RecO-like zinc finger"/>
    <property type="match status" value="1"/>
</dbReference>
<evidence type="ECO:0000259" key="7">
    <source>
        <dbReference type="Pfam" id="PF11967"/>
    </source>
</evidence>
<keyword evidence="5" id="KW-0234">DNA repair</keyword>
<dbReference type="HAMAP" id="MF_00201">
    <property type="entry name" value="RecO"/>
    <property type="match status" value="1"/>
</dbReference>
<accession>A0A1J5SZK9</accession>
<evidence type="ECO:0000256" key="4">
    <source>
        <dbReference type="ARBA" id="ARBA00023172"/>
    </source>
</evidence>
<dbReference type="Gene3D" id="1.20.1440.120">
    <property type="entry name" value="Recombination protein O, C-terminal domain"/>
    <property type="match status" value="1"/>
</dbReference>